<dbReference type="GO" id="GO:0016787">
    <property type="term" value="F:hydrolase activity"/>
    <property type="evidence" value="ECO:0007669"/>
    <property type="project" value="UniProtKB-KW"/>
</dbReference>
<evidence type="ECO:0000256" key="6">
    <source>
        <dbReference type="RuleBase" id="RU000492"/>
    </source>
</evidence>
<feature type="compositionally biased region" description="Low complexity" evidence="8">
    <location>
        <begin position="32"/>
        <end position="81"/>
    </location>
</feature>
<dbReference type="Pfam" id="PF00271">
    <property type="entry name" value="Helicase_C"/>
    <property type="match status" value="1"/>
</dbReference>
<dbReference type="AlphaFoldDB" id="A0AAV5GEH0"/>
<keyword evidence="1 6" id="KW-0547">Nucleotide-binding</keyword>
<comment type="domain">
    <text evidence="7">The Q motif is unique to and characteristic of the DEAD box family of RNA helicases and controls ATP binding and hydrolysis.</text>
</comment>
<organism evidence="11 12">
    <name type="scientific">Rhodotorula paludigena</name>
    <dbReference type="NCBI Taxonomy" id="86838"/>
    <lineage>
        <taxon>Eukaryota</taxon>
        <taxon>Fungi</taxon>
        <taxon>Dikarya</taxon>
        <taxon>Basidiomycota</taxon>
        <taxon>Pucciniomycotina</taxon>
        <taxon>Microbotryomycetes</taxon>
        <taxon>Sporidiobolales</taxon>
        <taxon>Sporidiobolaceae</taxon>
        <taxon>Rhodotorula</taxon>
    </lineage>
</organism>
<dbReference type="PROSITE" id="PS00039">
    <property type="entry name" value="DEAD_ATP_HELICASE"/>
    <property type="match status" value="1"/>
</dbReference>
<dbReference type="SUPFAM" id="SSF52540">
    <property type="entry name" value="P-loop containing nucleoside triphosphate hydrolases"/>
    <property type="match status" value="1"/>
</dbReference>
<evidence type="ECO:0000256" key="8">
    <source>
        <dbReference type="SAM" id="MobiDB-lite"/>
    </source>
</evidence>
<dbReference type="PROSITE" id="PS51194">
    <property type="entry name" value="HELICASE_CTER"/>
    <property type="match status" value="1"/>
</dbReference>
<evidence type="ECO:0000256" key="4">
    <source>
        <dbReference type="ARBA" id="ARBA00022840"/>
    </source>
</evidence>
<evidence type="ECO:0000256" key="7">
    <source>
        <dbReference type="RuleBase" id="RU365068"/>
    </source>
</evidence>
<dbReference type="Gene3D" id="3.40.50.300">
    <property type="entry name" value="P-loop containing nucleotide triphosphate hydrolases"/>
    <property type="match status" value="2"/>
</dbReference>
<dbReference type="EC" id="3.6.4.13" evidence="7"/>
<dbReference type="CDD" id="cd18787">
    <property type="entry name" value="SF2_C_DEAD"/>
    <property type="match status" value="1"/>
</dbReference>
<evidence type="ECO:0000256" key="1">
    <source>
        <dbReference type="ARBA" id="ARBA00022741"/>
    </source>
</evidence>
<comment type="caution">
    <text evidence="11">The sequence shown here is derived from an EMBL/GenBank/DDBJ whole genome shotgun (WGS) entry which is preliminary data.</text>
</comment>
<dbReference type="InterPro" id="IPR011545">
    <property type="entry name" value="DEAD/DEAH_box_helicase_dom"/>
</dbReference>
<comment type="catalytic activity">
    <reaction evidence="7">
        <text>ATP + H2O = ADP + phosphate + H(+)</text>
        <dbReference type="Rhea" id="RHEA:13065"/>
        <dbReference type="ChEBI" id="CHEBI:15377"/>
        <dbReference type="ChEBI" id="CHEBI:15378"/>
        <dbReference type="ChEBI" id="CHEBI:30616"/>
        <dbReference type="ChEBI" id="CHEBI:43474"/>
        <dbReference type="ChEBI" id="CHEBI:456216"/>
        <dbReference type="EC" id="3.6.4.13"/>
    </reaction>
</comment>
<dbReference type="EMBL" id="BQKY01000004">
    <property type="protein sequence ID" value="GJN88914.1"/>
    <property type="molecule type" value="Genomic_DNA"/>
</dbReference>
<dbReference type="SMART" id="SM00490">
    <property type="entry name" value="HELICc"/>
    <property type="match status" value="1"/>
</dbReference>
<keyword evidence="12" id="KW-1185">Reference proteome</keyword>
<keyword evidence="4 6" id="KW-0067">ATP-binding</keyword>
<accession>A0AAV5GEH0</accession>
<comment type="similarity">
    <text evidence="6">Belongs to the DEAD box helicase family.</text>
</comment>
<reference evidence="11 12" key="1">
    <citation type="submission" date="2021-12" db="EMBL/GenBank/DDBJ databases">
        <title>High titer production of polyol ester of fatty acids by Rhodotorula paludigena BS15 towards product separation-free biomass refinery.</title>
        <authorList>
            <person name="Mano J."/>
            <person name="Ono H."/>
            <person name="Tanaka T."/>
            <person name="Naito K."/>
            <person name="Sushida H."/>
            <person name="Ike M."/>
            <person name="Tokuyasu K."/>
            <person name="Kitaoka M."/>
        </authorList>
    </citation>
    <scope>NUCLEOTIDE SEQUENCE [LARGE SCALE GENOMIC DNA]</scope>
    <source>
        <strain evidence="11 12">BS15</strain>
    </source>
</reference>
<feature type="compositionally biased region" description="Basic residues" evidence="8">
    <location>
        <begin position="12"/>
        <end position="26"/>
    </location>
</feature>
<feature type="region of interest" description="Disordered" evidence="8">
    <location>
        <begin position="594"/>
        <end position="646"/>
    </location>
</feature>
<dbReference type="SMART" id="SM00487">
    <property type="entry name" value="DEXDc"/>
    <property type="match status" value="1"/>
</dbReference>
<dbReference type="PANTHER" id="PTHR24031">
    <property type="entry name" value="RNA HELICASE"/>
    <property type="match status" value="1"/>
</dbReference>
<protein>
    <recommendedName>
        <fullName evidence="7">ATP-dependent RNA helicase</fullName>
        <ecNumber evidence="7">3.6.4.13</ecNumber>
    </recommendedName>
</protein>
<evidence type="ECO:0000313" key="12">
    <source>
        <dbReference type="Proteomes" id="UP001342314"/>
    </source>
</evidence>
<evidence type="ECO:0000259" key="9">
    <source>
        <dbReference type="PROSITE" id="PS51192"/>
    </source>
</evidence>
<keyword evidence="5 7" id="KW-0694">RNA-binding</keyword>
<evidence type="ECO:0000256" key="5">
    <source>
        <dbReference type="ARBA" id="ARBA00022884"/>
    </source>
</evidence>
<name>A0AAV5GEH0_9BASI</name>
<feature type="region of interest" description="Disordered" evidence="8">
    <location>
        <begin position="1"/>
        <end position="81"/>
    </location>
</feature>
<dbReference type="InterPro" id="IPR014001">
    <property type="entry name" value="Helicase_ATP-bd"/>
</dbReference>
<dbReference type="InterPro" id="IPR001650">
    <property type="entry name" value="Helicase_C-like"/>
</dbReference>
<dbReference type="GO" id="GO:0003724">
    <property type="term" value="F:RNA helicase activity"/>
    <property type="evidence" value="ECO:0007669"/>
    <property type="project" value="UniProtKB-EC"/>
</dbReference>
<gene>
    <name evidence="11" type="ORF">Rhopal_001885-T1</name>
</gene>
<proteinExistence type="inferred from homology"/>
<dbReference type="Pfam" id="PF00270">
    <property type="entry name" value="DEAD"/>
    <property type="match status" value="1"/>
</dbReference>
<dbReference type="InterPro" id="IPR000629">
    <property type="entry name" value="RNA-helicase_DEAD-box_CS"/>
</dbReference>
<dbReference type="GO" id="GO:0003723">
    <property type="term" value="F:RNA binding"/>
    <property type="evidence" value="ECO:0007669"/>
    <property type="project" value="UniProtKB-UniRule"/>
</dbReference>
<feature type="compositionally biased region" description="Gly residues" evidence="8">
    <location>
        <begin position="601"/>
        <end position="646"/>
    </location>
</feature>
<feature type="domain" description="Helicase ATP-binding" evidence="9">
    <location>
        <begin position="136"/>
        <end position="307"/>
    </location>
</feature>
<evidence type="ECO:0000313" key="11">
    <source>
        <dbReference type="EMBL" id="GJN88914.1"/>
    </source>
</evidence>
<keyword evidence="3 6" id="KW-0347">Helicase</keyword>
<sequence length="646" mass="67187">MSAPAPPAQQGQKKRHRPYHRNRKPKPAQDGSSAPATASPAAPSQAQPSAAATPLSLASTVTTPSQTPRAATPAGAAGAGVVPGSALSKTFSSTRFADFAQQGLISQQTARGIASGGYEYCTEVQAMTLPVCLTGVDARTGTGKTLAFLIPSIENLLRAPTQPPKGQISVLVLSPTRELAIQIEESAKTLLSGTPYKVQHVVGGTNMNAETKRLNNERCDFLIATPGRLLDHLQNAGLKPKLSGLRTLIFDEADRLLEQGFRQDCERIISHLPNRAQQPRQTLLFSATIPAQVHQLGKMALLPSHQFVSTIPPDEENTHESVPQFALTPPSLLDLFPQTLALLRSEIATHGAATKVMVFLPTARATGLVAALFKRVGLQQLAPGFEVYEIHSRKSQSQRNAAAEAFKVAQGGVLFSSDVTARGMDFPNVTTVIQLGVPASAEQYIHRLGRTARAGSTVAGGGGVGMLILAPFETFFLRRPGVSSLPLQPHPLAQTALAPGLAGGAVERAREDLARAMPLVDDETKGQMYSASIGFYKGVLRDAFRGSAQELVRTWNEFATTPAERGGLGCAEVPGMLAQTVGKMGLKGTPGLRIVSALPGKEGGNGRGGGGGGGGRGGRGGGGGGGGRGGAGRGRGGGRGGARGPQ</sequence>
<keyword evidence="2 6" id="KW-0378">Hydrolase</keyword>
<dbReference type="GO" id="GO:0005524">
    <property type="term" value="F:ATP binding"/>
    <property type="evidence" value="ECO:0007669"/>
    <property type="project" value="UniProtKB-UniRule"/>
</dbReference>
<dbReference type="PROSITE" id="PS51192">
    <property type="entry name" value="HELICASE_ATP_BIND_1"/>
    <property type="match status" value="1"/>
</dbReference>
<evidence type="ECO:0000256" key="3">
    <source>
        <dbReference type="ARBA" id="ARBA00022806"/>
    </source>
</evidence>
<dbReference type="InterPro" id="IPR027417">
    <property type="entry name" value="P-loop_NTPase"/>
</dbReference>
<evidence type="ECO:0000259" key="10">
    <source>
        <dbReference type="PROSITE" id="PS51194"/>
    </source>
</evidence>
<feature type="domain" description="Helicase C-terminal" evidence="10">
    <location>
        <begin position="335"/>
        <end position="498"/>
    </location>
</feature>
<comment type="function">
    <text evidence="7">RNA helicase.</text>
</comment>
<evidence type="ECO:0000256" key="2">
    <source>
        <dbReference type="ARBA" id="ARBA00022801"/>
    </source>
</evidence>
<dbReference type="Proteomes" id="UP001342314">
    <property type="component" value="Unassembled WGS sequence"/>
</dbReference>